<keyword evidence="1" id="KW-0472">Membrane</keyword>
<dbReference type="AlphaFoldDB" id="A0A8S4BVU7"/>
<keyword evidence="1" id="KW-1133">Transmembrane helix</keyword>
<evidence type="ECO:0000313" key="2">
    <source>
        <dbReference type="EMBL" id="CAG7596920.1"/>
    </source>
</evidence>
<dbReference type="EMBL" id="CAJVAF010000317">
    <property type="protein sequence ID" value="CAG7596920.1"/>
    <property type="molecule type" value="Genomic_DNA"/>
</dbReference>
<evidence type="ECO:0000256" key="1">
    <source>
        <dbReference type="SAM" id="Phobius"/>
    </source>
</evidence>
<evidence type="ECO:0000313" key="3">
    <source>
        <dbReference type="Proteomes" id="UP000837675"/>
    </source>
</evidence>
<feature type="transmembrane region" description="Helical" evidence="1">
    <location>
        <begin position="25"/>
        <end position="46"/>
    </location>
</feature>
<proteinExistence type="predicted"/>
<keyword evidence="3" id="KW-1185">Reference proteome</keyword>
<comment type="caution">
    <text evidence="2">The sequence shown here is derived from an EMBL/GenBank/DDBJ whole genome shotgun (WGS) entry which is preliminary data.</text>
</comment>
<sequence length="49" mass="5577">MLTICYSNFTPDCVTHEHGENNSPIFYNFVGNFIPLLSGVISHLIMARY</sequence>
<name>A0A8S4BVU7_9ACAR</name>
<keyword evidence="1" id="KW-0812">Transmembrane</keyword>
<gene>
    <name evidence="2" type="ORF">MHYMCMPASI_00897</name>
</gene>
<organism evidence="2 3">
    <name type="scientific">Hyalomma marginatum</name>
    <dbReference type="NCBI Taxonomy" id="34627"/>
    <lineage>
        <taxon>Eukaryota</taxon>
        <taxon>Metazoa</taxon>
        <taxon>Ecdysozoa</taxon>
        <taxon>Arthropoda</taxon>
        <taxon>Chelicerata</taxon>
        <taxon>Arachnida</taxon>
        <taxon>Acari</taxon>
        <taxon>Parasitiformes</taxon>
        <taxon>Ixodida</taxon>
        <taxon>Ixodoidea</taxon>
        <taxon>Ixodidae</taxon>
        <taxon>Hyalomminae</taxon>
        <taxon>Hyalomma</taxon>
    </lineage>
</organism>
<accession>A0A8S4BVU7</accession>
<protein>
    <submittedName>
        <fullName evidence="2">Uncharacterized protein</fullName>
    </submittedName>
</protein>
<dbReference type="Proteomes" id="UP000837675">
    <property type="component" value="Unassembled WGS sequence"/>
</dbReference>
<reference evidence="2" key="1">
    <citation type="submission" date="2021-06" db="EMBL/GenBank/DDBJ databases">
        <authorList>
            <person name="Nardi T."/>
            <person name="Nardi T."/>
        </authorList>
    </citation>
    <scope>NUCLEOTIDE SEQUENCE</scope>
</reference>